<dbReference type="InterPro" id="IPR053304">
    <property type="entry name" value="RNA_M5U_MTase"/>
</dbReference>
<dbReference type="EMBL" id="JACMSC010000022">
    <property type="protein sequence ID" value="KAG6468396.1"/>
    <property type="molecule type" value="Genomic_DNA"/>
</dbReference>
<dbReference type="SUPFAM" id="SSF53335">
    <property type="entry name" value="S-adenosyl-L-methionine-dependent methyltransferases"/>
    <property type="match status" value="1"/>
</dbReference>
<organism evidence="1 2">
    <name type="scientific">Zingiber officinale</name>
    <name type="common">Ginger</name>
    <name type="synonym">Amomum zingiber</name>
    <dbReference type="NCBI Taxonomy" id="94328"/>
    <lineage>
        <taxon>Eukaryota</taxon>
        <taxon>Viridiplantae</taxon>
        <taxon>Streptophyta</taxon>
        <taxon>Embryophyta</taxon>
        <taxon>Tracheophyta</taxon>
        <taxon>Spermatophyta</taxon>
        <taxon>Magnoliopsida</taxon>
        <taxon>Liliopsida</taxon>
        <taxon>Zingiberales</taxon>
        <taxon>Zingiberaceae</taxon>
        <taxon>Zingiber</taxon>
    </lineage>
</organism>
<dbReference type="AlphaFoldDB" id="A0A8J5BWL3"/>
<dbReference type="Gene3D" id="3.40.50.150">
    <property type="entry name" value="Vaccinia Virus protein VP39"/>
    <property type="match status" value="1"/>
</dbReference>
<protein>
    <submittedName>
        <fullName evidence="1">Uncharacterized protein</fullName>
    </submittedName>
</protein>
<comment type="caution">
    <text evidence="1">The sequence shown here is derived from an EMBL/GenBank/DDBJ whole genome shotgun (WGS) entry which is preliminary data.</text>
</comment>
<dbReference type="PANTHER" id="PTHR47548">
    <property type="entry name" value="BNAA06G32370D PROTEIN"/>
    <property type="match status" value="1"/>
</dbReference>
<evidence type="ECO:0000313" key="2">
    <source>
        <dbReference type="Proteomes" id="UP000734854"/>
    </source>
</evidence>
<dbReference type="InterPro" id="IPR029063">
    <property type="entry name" value="SAM-dependent_MTases_sf"/>
</dbReference>
<sequence>MAITTYNTSLPVQDRYLKGQVQISLVWNSRNEHSGNQEKLNSLSNFLWRQGGARSNSHLIHSIWVNFQTSMNNTIGEAAQVASNKDIHLGVYIITPLLDVELVLKLESRRPLTLYSAISAWVRRLKNEAGGVSLLMSPVASIVRCRYGDLRLTSHVVVVGGPRSGRGETGTAASSLLPIISGSFVPSDQTKVGLPPTMWKPARQTLSISVGCLRWASAVVLSLEQYVITWFAPLVLIGGRIESQVEIQIRNWSCNTQSLETDGDIFWGNGISGNILEESIYVWIHQALARQIHRKLQKHVPYESSVVDLYAGSIKCVEINKESKFSFEKSVNRLPKAINGNISWHNADASIEPLHWLEGSDVVVVDPPRKGLHPSVIDALRKIALSQCTVMQAVDSSLDIKVKDEKRPWVLRARAASVNVEGKTTLDKTISWPSTLVYISCGWESFKEVNVSAW</sequence>
<dbReference type="PANTHER" id="PTHR47548:SF1">
    <property type="entry name" value="S-ADENOSYL-L-METHIONINE-DEPENDENT METHYLTRANSFERASES SUPERFAMILY PROTEIN"/>
    <property type="match status" value="1"/>
</dbReference>
<reference evidence="1 2" key="1">
    <citation type="submission" date="2020-08" db="EMBL/GenBank/DDBJ databases">
        <title>Plant Genome Project.</title>
        <authorList>
            <person name="Zhang R.-G."/>
        </authorList>
    </citation>
    <scope>NUCLEOTIDE SEQUENCE [LARGE SCALE GENOMIC DNA]</scope>
    <source>
        <tissue evidence="1">Rhizome</tissue>
    </source>
</reference>
<name>A0A8J5BWL3_ZINOF</name>
<dbReference type="Proteomes" id="UP000734854">
    <property type="component" value="Unassembled WGS sequence"/>
</dbReference>
<proteinExistence type="predicted"/>
<accession>A0A8J5BWL3</accession>
<evidence type="ECO:0000313" key="1">
    <source>
        <dbReference type="EMBL" id="KAG6468396.1"/>
    </source>
</evidence>
<keyword evidence="2" id="KW-1185">Reference proteome</keyword>
<gene>
    <name evidence="1" type="ORF">ZIOFF_073081</name>
</gene>